<dbReference type="InterPro" id="IPR004185">
    <property type="entry name" value="Glyco_hydro_13_lg-like_dom"/>
</dbReference>
<dbReference type="AlphaFoldDB" id="A0A9J6RG86"/>
<comment type="similarity">
    <text evidence="1">Belongs to the glycosyl hydrolase 13 family.</text>
</comment>
<dbReference type="InterPro" id="IPR017853">
    <property type="entry name" value="GH"/>
</dbReference>
<dbReference type="Gene3D" id="2.60.40.10">
    <property type="entry name" value="Immunoglobulins"/>
    <property type="match status" value="1"/>
</dbReference>
<dbReference type="Gene3D" id="2.60.40.1180">
    <property type="entry name" value="Golgi alpha-mannosidase II"/>
    <property type="match status" value="1"/>
</dbReference>
<dbReference type="InterPro" id="IPR013780">
    <property type="entry name" value="Glyco_hydro_b"/>
</dbReference>
<sequence length="585" mass="68589">MLKEAIYHRPSNQYAYSYDQETLHLMIQTKQGDMDQVELIYGDPNETVDKRWNYHILAMEKSGRTTMFDYWKCTVKPKYRRLRYGFRLTDQDGQVTFYVERGFYSALPTDLNAYFSFPYLHTIDTFTAPRWVKDTVWYQIFPERFANGDANLNPLNTLAWGSAPPTPENMFGGDFQGIINQLDYLETLGITGIYLCPIFKAHSNHKYDTIDYMKIDPQFGDEQTFRKLIEACHNRGMRVILDAVFNHCGYYFEPFQDLLTNGEESKYKEWFYVGEFPIRFTPIPNYATFGFVSTMPKLNTGNIEVKSYLLKVARYWVEAFDIDGWRLDVANEVDHAFWREFRLVVKSIKPEAYILGEIWHDSMPWLQGEQFDAVMNYPFAYASINFFAKRTINVFEFTDYITQVLHMYPDNVNEYAFNILDSHDTARIMTLADNKIDRIRLLYLFQLSFVGTPCLYYGDEIGMRGGNDPECRACMEWDQAKQNGDLFAFVKQLIQMRKEIPAFGNDARFKFLQIDQLLNTVVYEKKNEKGHLIFVLNNSEEFQTIDLSLLAGKQATELFGRETSVFSSKTEITLNPLDFKCFQVK</sequence>
<proteinExistence type="inferred from homology"/>
<evidence type="ECO:0000256" key="3">
    <source>
        <dbReference type="ARBA" id="ARBA00023295"/>
    </source>
</evidence>
<name>A0A9J6RG86_9BACI</name>
<evidence type="ECO:0000259" key="4">
    <source>
        <dbReference type="SMART" id="SM00642"/>
    </source>
</evidence>
<dbReference type="CDD" id="cd02857">
    <property type="entry name" value="E_set_CDase_PDE_N"/>
    <property type="match status" value="1"/>
</dbReference>
<dbReference type="PANTHER" id="PTHR10357:SF210">
    <property type="entry name" value="MALTODEXTRIN GLUCOSIDASE"/>
    <property type="match status" value="1"/>
</dbReference>
<organism evidence="5 6">
    <name type="scientific">Natronobacillus azotifigens</name>
    <dbReference type="NCBI Taxonomy" id="472978"/>
    <lineage>
        <taxon>Bacteria</taxon>
        <taxon>Bacillati</taxon>
        <taxon>Bacillota</taxon>
        <taxon>Bacilli</taxon>
        <taxon>Bacillales</taxon>
        <taxon>Bacillaceae</taxon>
        <taxon>Natronobacillus</taxon>
    </lineage>
</organism>
<reference evidence="5" key="1">
    <citation type="submission" date="2022-11" db="EMBL/GenBank/DDBJ databases">
        <title>WGS of Natronobacillus azotifigens 24KS-1, an anaerobic diazotrophic haloalkaliphile from soda-rich habitats.</title>
        <authorList>
            <person name="Sorokin D.Y."/>
            <person name="Merkel A.Y."/>
        </authorList>
    </citation>
    <scope>NUCLEOTIDE SEQUENCE</scope>
    <source>
        <strain evidence="5">24KS-1</strain>
    </source>
</reference>
<accession>A0A9J6RG86</accession>
<dbReference type="EMBL" id="JAPRAT010000036">
    <property type="protein sequence ID" value="MCZ0704420.1"/>
    <property type="molecule type" value="Genomic_DNA"/>
</dbReference>
<evidence type="ECO:0000256" key="1">
    <source>
        <dbReference type="ARBA" id="ARBA00008061"/>
    </source>
</evidence>
<dbReference type="SUPFAM" id="SSF51445">
    <property type="entry name" value="(Trans)glycosidases"/>
    <property type="match status" value="1"/>
</dbReference>
<dbReference type="GO" id="GO:0004553">
    <property type="term" value="F:hydrolase activity, hydrolyzing O-glycosyl compounds"/>
    <property type="evidence" value="ECO:0007669"/>
    <property type="project" value="InterPro"/>
</dbReference>
<keyword evidence="6" id="KW-1185">Reference proteome</keyword>
<dbReference type="Pfam" id="PF16657">
    <property type="entry name" value="Malt_amylase_C"/>
    <property type="match status" value="1"/>
</dbReference>
<keyword evidence="3" id="KW-0326">Glycosidase</keyword>
<dbReference type="Proteomes" id="UP001084197">
    <property type="component" value="Unassembled WGS sequence"/>
</dbReference>
<evidence type="ECO:0000313" key="6">
    <source>
        <dbReference type="Proteomes" id="UP001084197"/>
    </source>
</evidence>
<dbReference type="RefSeq" id="WP_268781192.1">
    <property type="nucleotide sequence ID" value="NZ_JAPRAT010000036.1"/>
</dbReference>
<dbReference type="InterPro" id="IPR045857">
    <property type="entry name" value="O16G_dom_2"/>
</dbReference>
<dbReference type="Gene3D" id="3.90.400.10">
    <property type="entry name" value="Oligo-1,6-glucosidase, Domain 2"/>
    <property type="match status" value="1"/>
</dbReference>
<comment type="caution">
    <text evidence="5">The sequence shown here is derived from an EMBL/GenBank/DDBJ whole genome shotgun (WGS) entry which is preliminary data.</text>
</comment>
<dbReference type="CDD" id="cd11338">
    <property type="entry name" value="AmyAc_CMD"/>
    <property type="match status" value="1"/>
</dbReference>
<dbReference type="SUPFAM" id="SSF51011">
    <property type="entry name" value="Glycosyl hydrolase domain"/>
    <property type="match status" value="1"/>
</dbReference>
<dbReference type="Pfam" id="PF02903">
    <property type="entry name" value="Alpha-amylase_N"/>
    <property type="match status" value="1"/>
</dbReference>
<dbReference type="InterPro" id="IPR006047">
    <property type="entry name" value="GH13_cat_dom"/>
</dbReference>
<protein>
    <submittedName>
        <fullName evidence="5">Alpha-glycosidase</fullName>
    </submittedName>
</protein>
<dbReference type="Gene3D" id="3.20.20.80">
    <property type="entry name" value="Glycosidases"/>
    <property type="match status" value="1"/>
</dbReference>
<dbReference type="SMART" id="SM00642">
    <property type="entry name" value="Aamy"/>
    <property type="match status" value="1"/>
</dbReference>
<evidence type="ECO:0000256" key="2">
    <source>
        <dbReference type="ARBA" id="ARBA00022801"/>
    </source>
</evidence>
<dbReference type="InterPro" id="IPR013783">
    <property type="entry name" value="Ig-like_fold"/>
</dbReference>
<gene>
    <name evidence="5" type="ORF">OWO01_14515</name>
</gene>
<dbReference type="Pfam" id="PF00128">
    <property type="entry name" value="Alpha-amylase"/>
    <property type="match status" value="1"/>
</dbReference>
<dbReference type="PANTHER" id="PTHR10357">
    <property type="entry name" value="ALPHA-AMYLASE FAMILY MEMBER"/>
    <property type="match status" value="1"/>
</dbReference>
<feature type="domain" description="Glycosyl hydrolase family 13 catalytic" evidence="4">
    <location>
        <begin position="139"/>
        <end position="497"/>
    </location>
</feature>
<evidence type="ECO:0000313" key="5">
    <source>
        <dbReference type="EMBL" id="MCZ0704420.1"/>
    </source>
</evidence>
<dbReference type="InterPro" id="IPR032091">
    <property type="entry name" value="Malt_amylase-like_C"/>
</dbReference>
<dbReference type="GO" id="GO:0005975">
    <property type="term" value="P:carbohydrate metabolic process"/>
    <property type="evidence" value="ECO:0007669"/>
    <property type="project" value="InterPro"/>
</dbReference>
<keyword evidence="2" id="KW-0378">Hydrolase</keyword>